<gene>
    <name evidence="1" type="ORF">OG327_31290</name>
</gene>
<organism evidence="1">
    <name type="scientific">Streptomyces sp. NBC_00049</name>
    <dbReference type="NCBI Taxonomy" id="2903617"/>
    <lineage>
        <taxon>Bacteria</taxon>
        <taxon>Bacillati</taxon>
        <taxon>Actinomycetota</taxon>
        <taxon>Actinomycetes</taxon>
        <taxon>Kitasatosporales</taxon>
        <taxon>Streptomycetaceae</taxon>
        <taxon>Streptomyces</taxon>
    </lineage>
</organism>
<reference evidence="1" key="1">
    <citation type="submission" date="2022-10" db="EMBL/GenBank/DDBJ databases">
        <title>The complete genomes of actinobacterial strains from the NBC collection.</title>
        <authorList>
            <person name="Joergensen T.S."/>
            <person name="Alvarez Arevalo M."/>
            <person name="Sterndorff E.B."/>
            <person name="Faurdal D."/>
            <person name="Vuksanovic O."/>
            <person name="Mourched A.-S."/>
            <person name="Charusanti P."/>
            <person name="Shaw S."/>
            <person name="Blin K."/>
            <person name="Weber T."/>
        </authorList>
    </citation>
    <scope>NUCLEOTIDE SEQUENCE</scope>
    <source>
        <strain evidence="1">NBC_00049</strain>
    </source>
</reference>
<protein>
    <recommendedName>
        <fullName evidence="2">Glycosyltransferase</fullName>
    </recommendedName>
</protein>
<dbReference type="Pfam" id="PF13692">
    <property type="entry name" value="Glyco_trans_1_4"/>
    <property type="match status" value="1"/>
</dbReference>
<dbReference type="SUPFAM" id="SSF53756">
    <property type="entry name" value="UDP-Glycosyltransferase/glycogen phosphorylase"/>
    <property type="match status" value="1"/>
</dbReference>
<name>A0AAU2K047_9ACTN</name>
<dbReference type="AlphaFoldDB" id="A0AAU2K047"/>
<evidence type="ECO:0000313" key="1">
    <source>
        <dbReference type="EMBL" id="WTU77452.1"/>
    </source>
</evidence>
<evidence type="ECO:0008006" key="2">
    <source>
        <dbReference type="Google" id="ProtNLM"/>
    </source>
</evidence>
<proteinExistence type="predicted"/>
<dbReference type="Gene3D" id="3.40.50.2000">
    <property type="entry name" value="Glycogen Phosphorylase B"/>
    <property type="match status" value="1"/>
</dbReference>
<accession>A0AAU2K047</accession>
<sequence length="178" mass="19195">MGLKAADRAVCLVGGWWPSKDLATTDAALHHITRPLTVLVIGDPLDEQTLRRWRNLPHVRLQATHTPATQAQIRQVYAAADATVLAHHPGVGKESGLLADAARLGVPLIVSDHHPGLSTRLRDLDWVRMFPAGDAPALADHLDRLSSALPKRPGPRAAHQIGIPTAAEQVAFLAHLPR</sequence>
<dbReference type="EMBL" id="CP108264">
    <property type="protein sequence ID" value="WTU77452.1"/>
    <property type="molecule type" value="Genomic_DNA"/>
</dbReference>